<proteinExistence type="predicted"/>
<evidence type="ECO:0000313" key="1">
    <source>
        <dbReference type="EMBL" id="GBO11059.1"/>
    </source>
</evidence>
<sequence>MTSLTNGVVTSERRIVSGWKVGEMQISLVTRSFPAQSFYPLLFLYGTHGRVMHVNASSTEQNTIRQLHFCQYKSVIREDIGILNVSKVEHRLLT</sequence>
<accession>A0A4Y2UDE0</accession>
<dbReference type="AlphaFoldDB" id="A0A4Y2UDE0"/>
<dbReference type="Proteomes" id="UP000499080">
    <property type="component" value="Unassembled WGS sequence"/>
</dbReference>
<reference evidence="1 2" key="1">
    <citation type="journal article" date="2019" name="Sci. Rep.">
        <title>Orb-weaving spider Araneus ventricosus genome elucidates the spidroin gene catalogue.</title>
        <authorList>
            <person name="Kono N."/>
            <person name="Nakamura H."/>
            <person name="Ohtoshi R."/>
            <person name="Moran D.A.P."/>
            <person name="Shinohara A."/>
            <person name="Yoshida Y."/>
            <person name="Fujiwara M."/>
            <person name="Mori M."/>
            <person name="Tomita M."/>
            <person name="Arakawa K."/>
        </authorList>
    </citation>
    <scope>NUCLEOTIDE SEQUENCE [LARGE SCALE GENOMIC DNA]</scope>
</reference>
<organism evidence="1 2">
    <name type="scientific">Araneus ventricosus</name>
    <name type="common">Orbweaver spider</name>
    <name type="synonym">Epeira ventricosa</name>
    <dbReference type="NCBI Taxonomy" id="182803"/>
    <lineage>
        <taxon>Eukaryota</taxon>
        <taxon>Metazoa</taxon>
        <taxon>Ecdysozoa</taxon>
        <taxon>Arthropoda</taxon>
        <taxon>Chelicerata</taxon>
        <taxon>Arachnida</taxon>
        <taxon>Araneae</taxon>
        <taxon>Araneomorphae</taxon>
        <taxon>Entelegynae</taxon>
        <taxon>Araneoidea</taxon>
        <taxon>Araneidae</taxon>
        <taxon>Araneus</taxon>
    </lineage>
</organism>
<evidence type="ECO:0000313" key="2">
    <source>
        <dbReference type="Proteomes" id="UP000499080"/>
    </source>
</evidence>
<keyword evidence="2" id="KW-1185">Reference proteome</keyword>
<name>A0A4Y2UDE0_ARAVE</name>
<comment type="caution">
    <text evidence="1">The sequence shown here is derived from an EMBL/GenBank/DDBJ whole genome shotgun (WGS) entry which is preliminary data.</text>
</comment>
<dbReference type="EMBL" id="BGPR01035996">
    <property type="protein sequence ID" value="GBO11059.1"/>
    <property type="molecule type" value="Genomic_DNA"/>
</dbReference>
<gene>
    <name evidence="1" type="ORF">AVEN_178634_1</name>
</gene>
<protein>
    <submittedName>
        <fullName evidence="1">Uncharacterized protein</fullName>
    </submittedName>
</protein>